<gene>
    <name evidence="1" type="ORF">ACFPZN_04085</name>
</gene>
<dbReference type="Proteomes" id="UP001596074">
    <property type="component" value="Unassembled WGS sequence"/>
</dbReference>
<dbReference type="InterPro" id="IPR012337">
    <property type="entry name" value="RNaseH-like_sf"/>
</dbReference>
<dbReference type="InterPro" id="IPR036397">
    <property type="entry name" value="RNaseH_sf"/>
</dbReference>
<evidence type="ECO:0000313" key="2">
    <source>
        <dbReference type="Proteomes" id="UP001596074"/>
    </source>
</evidence>
<keyword evidence="2" id="KW-1185">Reference proteome</keyword>
<dbReference type="EMBL" id="JBHSON010000004">
    <property type="protein sequence ID" value="MFC5744788.1"/>
    <property type="molecule type" value="Genomic_DNA"/>
</dbReference>
<reference evidence="2" key="1">
    <citation type="journal article" date="2019" name="Int. J. Syst. Evol. Microbiol.">
        <title>The Global Catalogue of Microorganisms (GCM) 10K type strain sequencing project: providing services to taxonomists for standard genome sequencing and annotation.</title>
        <authorList>
            <consortium name="The Broad Institute Genomics Platform"/>
            <consortium name="The Broad Institute Genome Sequencing Center for Infectious Disease"/>
            <person name="Wu L."/>
            <person name="Ma J."/>
        </authorList>
    </citation>
    <scope>NUCLEOTIDE SEQUENCE [LARGE SCALE GENOMIC DNA]</scope>
    <source>
        <strain evidence="2">KCTC 42087</strain>
    </source>
</reference>
<dbReference type="Gene3D" id="3.30.420.10">
    <property type="entry name" value="Ribonuclease H-like superfamily/Ribonuclease H"/>
    <property type="match status" value="1"/>
</dbReference>
<sequence>MQPRVIGLDLSLAATGIARVDGSLDIITTGPGDHLGDQRDRLRHITDEVIARTKAGLFEGPHLAVIEGPSYNSRGAGTWDRAGLWWLVVDRLFHECVPVAVVPPAALKRYATGRGNATKADMRLALYQREHRDVRDDNMVDARWLALMGLDWLGFSPILLPKTHRDAMTKIDWPEVA</sequence>
<dbReference type="RefSeq" id="WP_378280258.1">
    <property type="nucleotide sequence ID" value="NZ_JBHSON010000004.1"/>
</dbReference>
<name>A0ABW0ZTR5_9ACTN</name>
<evidence type="ECO:0000313" key="1">
    <source>
        <dbReference type="EMBL" id="MFC5744788.1"/>
    </source>
</evidence>
<dbReference type="SUPFAM" id="SSF53098">
    <property type="entry name" value="Ribonuclease H-like"/>
    <property type="match status" value="1"/>
</dbReference>
<protein>
    <recommendedName>
        <fullName evidence="3">Holliday junction resolvase RuvC</fullName>
    </recommendedName>
</protein>
<comment type="caution">
    <text evidence="1">The sequence shown here is derived from an EMBL/GenBank/DDBJ whole genome shotgun (WGS) entry which is preliminary data.</text>
</comment>
<accession>A0ABW0ZTR5</accession>
<proteinExistence type="predicted"/>
<evidence type="ECO:0008006" key="3">
    <source>
        <dbReference type="Google" id="ProtNLM"/>
    </source>
</evidence>
<organism evidence="1 2">
    <name type="scientific">Actinomadura rugatobispora</name>
    <dbReference type="NCBI Taxonomy" id="1994"/>
    <lineage>
        <taxon>Bacteria</taxon>
        <taxon>Bacillati</taxon>
        <taxon>Actinomycetota</taxon>
        <taxon>Actinomycetes</taxon>
        <taxon>Streptosporangiales</taxon>
        <taxon>Thermomonosporaceae</taxon>
        <taxon>Actinomadura</taxon>
    </lineage>
</organism>